<evidence type="ECO:0000313" key="1">
    <source>
        <dbReference type="EMBL" id="KKL98218.1"/>
    </source>
</evidence>
<dbReference type="AlphaFoldDB" id="A0A0F9GHK9"/>
<proteinExistence type="predicted"/>
<comment type="caution">
    <text evidence="1">The sequence shown here is derived from an EMBL/GenBank/DDBJ whole genome shotgun (WGS) entry which is preliminary data.</text>
</comment>
<organism evidence="1">
    <name type="scientific">marine sediment metagenome</name>
    <dbReference type="NCBI Taxonomy" id="412755"/>
    <lineage>
        <taxon>unclassified sequences</taxon>
        <taxon>metagenomes</taxon>
        <taxon>ecological metagenomes</taxon>
    </lineage>
</organism>
<protein>
    <submittedName>
        <fullName evidence="1">Uncharacterized protein</fullName>
    </submittedName>
</protein>
<name>A0A0F9GHK9_9ZZZZ</name>
<accession>A0A0F9GHK9</accession>
<dbReference type="EMBL" id="LAZR01017972">
    <property type="protein sequence ID" value="KKL98218.1"/>
    <property type="molecule type" value="Genomic_DNA"/>
</dbReference>
<gene>
    <name evidence="1" type="ORF">LCGC14_1826610</name>
</gene>
<sequence>MAEATETKPSAECIKTCSWEFHEIWHPGYRDVFVRVFGKLGIPRMWAKREWKYCPNCGREGKPEK</sequence>
<reference evidence="1" key="1">
    <citation type="journal article" date="2015" name="Nature">
        <title>Complex archaea that bridge the gap between prokaryotes and eukaryotes.</title>
        <authorList>
            <person name="Spang A."/>
            <person name="Saw J.H."/>
            <person name="Jorgensen S.L."/>
            <person name="Zaremba-Niedzwiedzka K."/>
            <person name="Martijn J."/>
            <person name="Lind A.E."/>
            <person name="van Eijk R."/>
            <person name="Schleper C."/>
            <person name="Guy L."/>
            <person name="Ettema T.J."/>
        </authorList>
    </citation>
    <scope>NUCLEOTIDE SEQUENCE</scope>
</reference>